<dbReference type="AlphaFoldDB" id="A0A7X0Y389"/>
<dbReference type="PANTHER" id="PTHR43537:SF5">
    <property type="entry name" value="UXU OPERON TRANSCRIPTIONAL REGULATOR"/>
    <property type="match status" value="1"/>
</dbReference>
<feature type="domain" description="HTH gntR-type" evidence="4">
    <location>
        <begin position="7"/>
        <end position="74"/>
    </location>
</feature>
<dbReference type="InterPro" id="IPR000524">
    <property type="entry name" value="Tscrpt_reg_HTH_GntR"/>
</dbReference>
<dbReference type="SUPFAM" id="SSF46785">
    <property type="entry name" value="Winged helix' DNA-binding domain"/>
    <property type="match status" value="1"/>
</dbReference>
<dbReference type="InterPro" id="IPR036390">
    <property type="entry name" value="WH_DNA-bd_sf"/>
</dbReference>
<keyword evidence="3" id="KW-0804">Transcription</keyword>
<evidence type="ECO:0000256" key="3">
    <source>
        <dbReference type="ARBA" id="ARBA00023163"/>
    </source>
</evidence>
<dbReference type="Proteomes" id="UP000535908">
    <property type="component" value="Unassembled WGS sequence"/>
</dbReference>
<proteinExistence type="predicted"/>
<gene>
    <name evidence="5" type="ORF">HCA69_07460</name>
</gene>
<dbReference type="InterPro" id="IPR008920">
    <property type="entry name" value="TF_FadR/GntR_C"/>
</dbReference>
<dbReference type="InterPro" id="IPR036388">
    <property type="entry name" value="WH-like_DNA-bd_sf"/>
</dbReference>
<dbReference type="Gene3D" id="1.10.10.10">
    <property type="entry name" value="Winged helix-like DNA-binding domain superfamily/Winged helix DNA-binding domain"/>
    <property type="match status" value="1"/>
</dbReference>
<dbReference type="RefSeq" id="WP_185525936.1">
    <property type="nucleotide sequence ID" value="NZ_JAARWN010000005.1"/>
</dbReference>
<dbReference type="PANTHER" id="PTHR43537">
    <property type="entry name" value="TRANSCRIPTIONAL REGULATOR, GNTR FAMILY"/>
    <property type="match status" value="1"/>
</dbReference>
<comment type="caution">
    <text evidence="5">The sequence shown here is derived from an EMBL/GenBank/DDBJ whole genome shotgun (WGS) entry which is preliminary data.</text>
</comment>
<dbReference type="PROSITE" id="PS50949">
    <property type="entry name" value="HTH_GNTR"/>
    <property type="match status" value="1"/>
</dbReference>
<organism evidence="5 6">
    <name type="scientific">Listeria grandensis</name>
    <dbReference type="NCBI Taxonomy" id="1494963"/>
    <lineage>
        <taxon>Bacteria</taxon>
        <taxon>Bacillati</taxon>
        <taxon>Bacillota</taxon>
        <taxon>Bacilli</taxon>
        <taxon>Bacillales</taxon>
        <taxon>Listeriaceae</taxon>
        <taxon>Listeria</taxon>
    </lineage>
</organism>
<protein>
    <submittedName>
        <fullName evidence="5">GntR family transcriptional regulator</fullName>
    </submittedName>
</protein>
<accession>A0A7X0Y389</accession>
<keyword evidence="1" id="KW-0805">Transcription regulation</keyword>
<keyword evidence="2" id="KW-0238">DNA-binding</keyword>
<dbReference type="GO" id="GO:0003677">
    <property type="term" value="F:DNA binding"/>
    <property type="evidence" value="ECO:0007669"/>
    <property type="project" value="UniProtKB-KW"/>
</dbReference>
<evidence type="ECO:0000256" key="2">
    <source>
        <dbReference type="ARBA" id="ARBA00023125"/>
    </source>
</evidence>
<name>A0A7X0Y389_9LIST</name>
<dbReference type="SUPFAM" id="SSF48008">
    <property type="entry name" value="GntR ligand-binding domain-like"/>
    <property type="match status" value="1"/>
</dbReference>
<dbReference type="GO" id="GO:0003700">
    <property type="term" value="F:DNA-binding transcription factor activity"/>
    <property type="evidence" value="ECO:0007669"/>
    <property type="project" value="InterPro"/>
</dbReference>
<evidence type="ECO:0000313" key="6">
    <source>
        <dbReference type="Proteomes" id="UP000535908"/>
    </source>
</evidence>
<evidence type="ECO:0000259" key="4">
    <source>
        <dbReference type="PROSITE" id="PS50949"/>
    </source>
</evidence>
<reference evidence="5 6" key="1">
    <citation type="submission" date="2020-03" db="EMBL/GenBank/DDBJ databases">
        <title>Soil Listeria distribution.</title>
        <authorList>
            <person name="Liao J."/>
            <person name="Wiedmann M."/>
        </authorList>
    </citation>
    <scope>NUCLEOTIDE SEQUENCE [LARGE SCALE GENOMIC DNA]</scope>
    <source>
        <strain evidence="5 6">FSL L7-0741</strain>
    </source>
</reference>
<dbReference type="Pfam" id="PF00392">
    <property type="entry name" value="GntR"/>
    <property type="match status" value="1"/>
</dbReference>
<evidence type="ECO:0000313" key="5">
    <source>
        <dbReference type="EMBL" id="MBC1936201.1"/>
    </source>
</evidence>
<dbReference type="EMBL" id="JAARWN010000005">
    <property type="protein sequence ID" value="MBC1936201.1"/>
    <property type="molecule type" value="Genomic_DNA"/>
</dbReference>
<sequence length="216" mass="25231">MMILNNERVADEIYASIKKDILCKKYKIGDTIEVQHLAALFGVSSNIAEQALRLLSQRGLLTQLPDDMYCVKETHSQEFFYSGRFQIMFLNMEYIIQRIKEMNVPIVKQPLYTHLEEMRVSLENASYTNYIDACERFYLKLCQQANMMSLGSSLRKINMQLTEFDDIFGRQFILTSAMCTVEAMGLLLDALEKREYDRATEVVQQLYKYYISLLTD</sequence>
<evidence type="ECO:0000256" key="1">
    <source>
        <dbReference type="ARBA" id="ARBA00023015"/>
    </source>
</evidence>